<proteinExistence type="predicted"/>
<keyword evidence="2" id="KW-0349">Heme</keyword>
<feature type="domain" description="Nitrite/sulphite reductase 4Fe-4S" evidence="7">
    <location>
        <begin position="95"/>
        <end position="228"/>
    </location>
</feature>
<reference evidence="9 10" key="1">
    <citation type="submission" date="2018-05" db="EMBL/GenBank/DDBJ databases">
        <title>Draft genome of Methanospirillum stamsii Pt1.</title>
        <authorList>
            <person name="Dueholm M.S."/>
            <person name="Nielsen P.H."/>
            <person name="Bakmann L.F."/>
            <person name="Otzen D.E."/>
        </authorList>
    </citation>
    <scope>NUCLEOTIDE SEQUENCE [LARGE SCALE GENOMIC DNA]</scope>
    <source>
        <strain evidence="9 10">Pt1</strain>
    </source>
</reference>
<protein>
    <submittedName>
        <fullName evidence="9">Sulfite reductase, assimilatory-type</fullName>
    </submittedName>
</protein>
<dbReference type="Gene3D" id="3.30.413.10">
    <property type="entry name" value="Sulfite Reductase Hemoprotein, domain 1"/>
    <property type="match status" value="1"/>
</dbReference>
<dbReference type="SUPFAM" id="SSF55124">
    <property type="entry name" value="Nitrite/Sulfite reductase N-terminal domain-like"/>
    <property type="match status" value="1"/>
</dbReference>
<dbReference type="GO" id="GO:0051539">
    <property type="term" value="F:4 iron, 4 sulfur cluster binding"/>
    <property type="evidence" value="ECO:0007669"/>
    <property type="project" value="UniProtKB-KW"/>
</dbReference>
<gene>
    <name evidence="9" type="ORF">DLD82_12240</name>
</gene>
<evidence type="ECO:0000256" key="2">
    <source>
        <dbReference type="ARBA" id="ARBA00022617"/>
    </source>
</evidence>
<dbReference type="GO" id="GO:0016491">
    <property type="term" value="F:oxidoreductase activity"/>
    <property type="evidence" value="ECO:0007669"/>
    <property type="project" value="UniProtKB-KW"/>
</dbReference>
<dbReference type="GO" id="GO:0046872">
    <property type="term" value="F:metal ion binding"/>
    <property type="evidence" value="ECO:0007669"/>
    <property type="project" value="UniProtKB-KW"/>
</dbReference>
<dbReference type="InterPro" id="IPR006067">
    <property type="entry name" value="NO2/SO3_Rdtase_4Fe4S_dom"/>
</dbReference>
<dbReference type="GO" id="GO:0020037">
    <property type="term" value="F:heme binding"/>
    <property type="evidence" value="ECO:0007669"/>
    <property type="project" value="InterPro"/>
</dbReference>
<dbReference type="InterPro" id="IPR045854">
    <property type="entry name" value="NO2/SO3_Rdtase_4Fe4S_sf"/>
</dbReference>
<dbReference type="OrthoDB" id="15347at2157"/>
<keyword evidence="6" id="KW-0411">Iron-sulfur</keyword>
<keyword evidence="10" id="KW-1185">Reference proteome</keyword>
<evidence type="ECO:0000259" key="7">
    <source>
        <dbReference type="Pfam" id="PF01077"/>
    </source>
</evidence>
<keyword evidence="5" id="KW-0408">Iron</keyword>
<dbReference type="EMBL" id="QGMZ01000027">
    <property type="protein sequence ID" value="PWR72355.1"/>
    <property type="molecule type" value="Genomic_DNA"/>
</dbReference>
<dbReference type="InterPro" id="IPR036136">
    <property type="entry name" value="Nit/Sulf_reduc_fer-like_dom_sf"/>
</dbReference>
<evidence type="ECO:0000256" key="4">
    <source>
        <dbReference type="ARBA" id="ARBA00023002"/>
    </source>
</evidence>
<dbReference type="PANTHER" id="PTHR43809">
    <property type="entry name" value="NITRITE REDUCTASE (NADH) LARGE SUBUNIT"/>
    <property type="match status" value="1"/>
</dbReference>
<name>A0A2V2N1B3_9EURY</name>
<dbReference type="PIRSF" id="PIRSF037487">
    <property type="entry name" value="Sulfite_red_assimil"/>
    <property type="match status" value="1"/>
</dbReference>
<evidence type="ECO:0000256" key="1">
    <source>
        <dbReference type="ARBA" id="ARBA00022485"/>
    </source>
</evidence>
<dbReference type="PRINTS" id="PR00397">
    <property type="entry name" value="SIROHAEM"/>
</dbReference>
<evidence type="ECO:0000256" key="6">
    <source>
        <dbReference type="ARBA" id="ARBA00023014"/>
    </source>
</evidence>
<evidence type="ECO:0000259" key="8">
    <source>
        <dbReference type="Pfam" id="PF03460"/>
    </source>
</evidence>
<organism evidence="9 10">
    <name type="scientific">Methanospirillum stamsii</name>
    <dbReference type="NCBI Taxonomy" id="1277351"/>
    <lineage>
        <taxon>Archaea</taxon>
        <taxon>Methanobacteriati</taxon>
        <taxon>Methanobacteriota</taxon>
        <taxon>Stenosarchaea group</taxon>
        <taxon>Methanomicrobia</taxon>
        <taxon>Methanomicrobiales</taxon>
        <taxon>Methanospirillaceae</taxon>
        <taxon>Methanospirillum</taxon>
    </lineage>
</organism>
<dbReference type="Pfam" id="PF01077">
    <property type="entry name" value="NIR_SIR"/>
    <property type="match status" value="1"/>
</dbReference>
<dbReference type="InterPro" id="IPR052034">
    <property type="entry name" value="NasD-like"/>
</dbReference>
<dbReference type="SUPFAM" id="SSF56014">
    <property type="entry name" value="Nitrite and sulphite reductase 4Fe-4S domain-like"/>
    <property type="match status" value="1"/>
</dbReference>
<evidence type="ECO:0000256" key="5">
    <source>
        <dbReference type="ARBA" id="ARBA00023004"/>
    </source>
</evidence>
<comment type="caution">
    <text evidence="9">The sequence shown here is derived from an EMBL/GenBank/DDBJ whole genome shotgun (WGS) entry which is preliminary data.</text>
</comment>
<dbReference type="InterPro" id="IPR006066">
    <property type="entry name" value="NO2/SO3_Rdtase_FeS/sirohaem_BS"/>
</dbReference>
<sequence length="241" mass="26348">MCTFKLLSEGGDFLTGKTNGAILQRDGKSYAIMTNTPAGLVKPEELERIAAVGKKFHIPLMKITSGQRIILAGISSDDVPNVFKELGDLAKPDLGPCVKFVQGCLGTESCKWGAQDSIGFTKVITKKMETQTFPAKIKIGISGCQRCCSESQLRDIGLIGTSRGWIALFGGNGGRKPRNADPIAYHLSADEACDLVQRLLDYYKNHANPQERTARFMERIGMETLKSDLLSMIPYISLDKV</sequence>
<keyword evidence="4" id="KW-0560">Oxidoreductase</keyword>
<dbReference type="PANTHER" id="PTHR43809:SF1">
    <property type="entry name" value="NITRITE REDUCTASE (NADH) LARGE SUBUNIT"/>
    <property type="match status" value="1"/>
</dbReference>
<dbReference type="Gene3D" id="3.90.480.20">
    <property type="match status" value="1"/>
</dbReference>
<dbReference type="AlphaFoldDB" id="A0A2V2N1B3"/>
<accession>A0A2V2N1B3</accession>
<dbReference type="InterPro" id="IPR005117">
    <property type="entry name" value="NiRdtase/SiRdtase_haem-b_fer"/>
</dbReference>
<dbReference type="Proteomes" id="UP000245934">
    <property type="component" value="Unassembled WGS sequence"/>
</dbReference>
<evidence type="ECO:0000313" key="10">
    <source>
        <dbReference type="Proteomes" id="UP000245934"/>
    </source>
</evidence>
<keyword evidence="1" id="KW-0004">4Fe-4S</keyword>
<dbReference type="PROSITE" id="PS00365">
    <property type="entry name" value="NIR_SIR"/>
    <property type="match status" value="1"/>
</dbReference>
<dbReference type="InterPro" id="IPR017220">
    <property type="entry name" value="Sulphite_reductase_assimil"/>
</dbReference>
<keyword evidence="3" id="KW-0479">Metal-binding</keyword>
<evidence type="ECO:0000256" key="3">
    <source>
        <dbReference type="ARBA" id="ARBA00022723"/>
    </source>
</evidence>
<feature type="domain" description="Nitrite/Sulfite reductase ferredoxin-like" evidence="8">
    <location>
        <begin position="23"/>
        <end position="87"/>
    </location>
</feature>
<evidence type="ECO:0000313" key="9">
    <source>
        <dbReference type="EMBL" id="PWR72355.1"/>
    </source>
</evidence>
<dbReference type="Pfam" id="PF03460">
    <property type="entry name" value="NIR_SIR_ferr"/>
    <property type="match status" value="1"/>
</dbReference>